<evidence type="ECO:0000256" key="1">
    <source>
        <dbReference type="ARBA" id="ARBA00004651"/>
    </source>
</evidence>
<comment type="subcellular location">
    <subcellularLocation>
        <location evidence="1">Cell membrane</location>
        <topology evidence="1">Multi-pass membrane protein</topology>
    </subcellularLocation>
</comment>
<evidence type="ECO:0000256" key="6">
    <source>
        <dbReference type="ARBA" id="ARBA00022989"/>
    </source>
</evidence>
<proteinExistence type="inferred from homology"/>
<keyword evidence="7 8" id="KW-0472">Membrane</keyword>
<accession>A0A968GBW2</accession>
<reference evidence="9 10" key="1">
    <citation type="submission" date="2020-03" db="EMBL/GenBank/DDBJ databases">
        <title>Spirochaetal bacteria isolated from arthropods constitute a novel genus Entomospira genus novum within the order Spirochaetales.</title>
        <authorList>
            <person name="Grana-Miraglia L."/>
            <person name="Sikutova S."/>
            <person name="Fingerle V."/>
            <person name="Sing A."/>
            <person name="Castillo-Ramirez S."/>
            <person name="Margos G."/>
            <person name="Rudolf I."/>
        </authorList>
    </citation>
    <scope>NUCLEOTIDE SEQUENCE [LARGE SCALE GENOMIC DNA]</scope>
    <source>
        <strain evidence="9 10">BR193</strain>
    </source>
</reference>
<keyword evidence="3" id="KW-1003">Cell membrane</keyword>
<dbReference type="NCBIfam" id="TIGR03426">
    <property type="entry name" value="shape_MreD"/>
    <property type="match status" value="1"/>
</dbReference>
<dbReference type="GO" id="GO:0005886">
    <property type="term" value="C:plasma membrane"/>
    <property type="evidence" value="ECO:0007669"/>
    <property type="project" value="UniProtKB-SubCell"/>
</dbReference>
<evidence type="ECO:0000256" key="2">
    <source>
        <dbReference type="ARBA" id="ARBA00007776"/>
    </source>
</evidence>
<comment type="caution">
    <text evidence="9">The sequence shown here is derived from an EMBL/GenBank/DDBJ whole genome shotgun (WGS) entry which is preliminary data.</text>
</comment>
<evidence type="ECO:0000256" key="8">
    <source>
        <dbReference type="SAM" id="Phobius"/>
    </source>
</evidence>
<comment type="similarity">
    <text evidence="2">Belongs to the MreD family.</text>
</comment>
<feature type="transmembrane region" description="Helical" evidence="8">
    <location>
        <begin position="93"/>
        <end position="111"/>
    </location>
</feature>
<dbReference type="Pfam" id="PF04093">
    <property type="entry name" value="MreD"/>
    <property type="match status" value="1"/>
</dbReference>
<dbReference type="InterPro" id="IPR007227">
    <property type="entry name" value="Cell_shape_determining_MreD"/>
</dbReference>
<keyword evidence="6 8" id="KW-1133">Transmembrane helix</keyword>
<evidence type="ECO:0000256" key="5">
    <source>
        <dbReference type="ARBA" id="ARBA00022960"/>
    </source>
</evidence>
<name>A0A968GBW2_9SPIO</name>
<evidence type="ECO:0000256" key="4">
    <source>
        <dbReference type="ARBA" id="ARBA00022692"/>
    </source>
</evidence>
<sequence>MRRFFILFPLIAVLSLVQGLMRGIIVIHGIALVPDFSLIFLVLFSIEFGRGVGQSAGFFGGILEDFAMAKPLGFTALVKMLIGTTFGVLQGRFMVGALLIALWSVAIATLMKYGLTWLLGFFMNIHTFQVIPMLMSLAVELVLNLITTIPAFWITKKILKSAADYIRREQKIS</sequence>
<dbReference type="EMBL" id="JAATLJ010000001">
    <property type="protein sequence ID" value="NIZ40526.1"/>
    <property type="molecule type" value="Genomic_DNA"/>
</dbReference>
<keyword evidence="10" id="KW-1185">Reference proteome</keyword>
<dbReference type="Proteomes" id="UP000711995">
    <property type="component" value="Unassembled WGS sequence"/>
</dbReference>
<evidence type="ECO:0000256" key="3">
    <source>
        <dbReference type="ARBA" id="ARBA00022475"/>
    </source>
</evidence>
<keyword evidence="4 8" id="KW-0812">Transmembrane</keyword>
<organism evidence="9 10">
    <name type="scientific">Entomospira entomophila</name>
    <dbReference type="NCBI Taxonomy" id="2719988"/>
    <lineage>
        <taxon>Bacteria</taxon>
        <taxon>Pseudomonadati</taxon>
        <taxon>Spirochaetota</taxon>
        <taxon>Spirochaetia</taxon>
        <taxon>Spirochaetales</taxon>
        <taxon>Spirochaetaceae</taxon>
        <taxon>Entomospira</taxon>
    </lineage>
</organism>
<dbReference type="RefSeq" id="WP_167700119.1">
    <property type="nucleotide sequence ID" value="NZ_CP118174.1"/>
</dbReference>
<evidence type="ECO:0000313" key="9">
    <source>
        <dbReference type="EMBL" id="NIZ40526.1"/>
    </source>
</evidence>
<keyword evidence="5" id="KW-0133">Cell shape</keyword>
<feature type="transmembrane region" description="Helical" evidence="8">
    <location>
        <begin position="131"/>
        <end position="154"/>
    </location>
</feature>
<gene>
    <name evidence="9" type="primary">mreD</name>
    <name evidence="9" type="ORF">HCT14_03225</name>
</gene>
<dbReference type="GO" id="GO:0008360">
    <property type="term" value="P:regulation of cell shape"/>
    <property type="evidence" value="ECO:0007669"/>
    <property type="project" value="UniProtKB-KW"/>
</dbReference>
<evidence type="ECO:0000256" key="7">
    <source>
        <dbReference type="ARBA" id="ARBA00023136"/>
    </source>
</evidence>
<feature type="transmembrane region" description="Helical" evidence="8">
    <location>
        <begin position="29"/>
        <end position="46"/>
    </location>
</feature>
<dbReference type="AlphaFoldDB" id="A0A968GBW2"/>
<protein>
    <submittedName>
        <fullName evidence="9">Rod shape-determining protein MreD</fullName>
    </submittedName>
</protein>
<evidence type="ECO:0000313" key="10">
    <source>
        <dbReference type="Proteomes" id="UP000711995"/>
    </source>
</evidence>